<protein>
    <recommendedName>
        <fullName evidence="10">Acetate transporter</fullName>
    </recommendedName>
</protein>
<evidence type="ECO:0008006" key="10">
    <source>
        <dbReference type="Google" id="ProtNLM"/>
    </source>
</evidence>
<name>A0A9W4HCB6_PENOL</name>
<organism evidence="8 9">
    <name type="scientific">Penicillium olsonii</name>
    <dbReference type="NCBI Taxonomy" id="99116"/>
    <lineage>
        <taxon>Eukaryota</taxon>
        <taxon>Fungi</taxon>
        <taxon>Dikarya</taxon>
        <taxon>Ascomycota</taxon>
        <taxon>Pezizomycotina</taxon>
        <taxon>Eurotiomycetes</taxon>
        <taxon>Eurotiomycetidae</taxon>
        <taxon>Eurotiales</taxon>
        <taxon>Aspergillaceae</taxon>
        <taxon>Penicillium</taxon>
    </lineage>
</organism>
<comment type="similarity">
    <text evidence="2">Belongs to the acetate uptake transporter (AceTr) (TC 2.A.96) family.</text>
</comment>
<dbReference type="GO" id="GO:0015123">
    <property type="term" value="F:acetate transmembrane transporter activity"/>
    <property type="evidence" value="ECO:0007669"/>
    <property type="project" value="TreeGrafter"/>
</dbReference>
<evidence type="ECO:0000256" key="6">
    <source>
        <dbReference type="SAM" id="MobiDB-lite"/>
    </source>
</evidence>
<dbReference type="Proteomes" id="UP001153618">
    <property type="component" value="Unassembled WGS sequence"/>
</dbReference>
<dbReference type="InterPro" id="IPR051633">
    <property type="entry name" value="AceTr"/>
</dbReference>
<evidence type="ECO:0000313" key="8">
    <source>
        <dbReference type="EMBL" id="CAG7981193.1"/>
    </source>
</evidence>
<keyword evidence="5 7" id="KW-0472">Membrane</keyword>
<proteinExistence type="inferred from homology"/>
<accession>A0A9W4HCB6</accession>
<evidence type="ECO:0000313" key="9">
    <source>
        <dbReference type="Proteomes" id="UP001153618"/>
    </source>
</evidence>
<reference evidence="8" key="1">
    <citation type="submission" date="2021-07" db="EMBL/GenBank/DDBJ databases">
        <authorList>
            <person name="Branca A.L. A."/>
        </authorList>
    </citation>
    <scope>NUCLEOTIDE SEQUENCE</scope>
</reference>
<comment type="subcellular location">
    <subcellularLocation>
        <location evidence="1">Membrane</location>
        <topology evidence="1">Multi-pass membrane protein</topology>
    </subcellularLocation>
</comment>
<feature type="transmembrane region" description="Helical" evidence="7">
    <location>
        <begin position="70"/>
        <end position="91"/>
    </location>
</feature>
<dbReference type="PANTHER" id="PTHR31123:SF1">
    <property type="entry name" value="ACCUMULATION OF DYADS PROTEIN 2-RELATED"/>
    <property type="match status" value="1"/>
</dbReference>
<evidence type="ECO:0000256" key="2">
    <source>
        <dbReference type="ARBA" id="ARBA00005587"/>
    </source>
</evidence>
<dbReference type="InterPro" id="IPR047622">
    <property type="entry name" value="GPR1_FUN34_YAAH"/>
</dbReference>
<gene>
    <name evidence="8" type="ORF">POLS_LOCUS1306</name>
</gene>
<evidence type="ECO:0000256" key="4">
    <source>
        <dbReference type="ARBA" id="ARBA00022989"/>
    </source>
</evidence>
<dbReference type="Pfam" id="PF01184">
    <property type="entry name" value="Gpr1_Fun34_YaaH"/>
    <property type="match status" value="1"/>
</dbReference>
<sequence>MEHVVEVSQVMPQKSAPDQQDDSLTKHHVHSPGDMEAGYDYSSPTSNNSDIRLPPLKQEMHPIPLDVRKIANPAPLGLCAFALTCFLTNLINLKVGNVQSAGANLSLALIYGGLVQILVGMWEMAVGNTFGATTFTSFGAAWVSSALTSTFDSPETLKDAATATCPNEYLTGLLNLSWFIFTTLMLLCTLKSSLAMFCLFFFLDMNYLLLGIAHIECASHGAVLIAVQKAGGVCGILAAFSAWWSAFAGVCDPSNGFFTVPLGHFPWSPAARAHRLKAKEM</sequence>
<evidence type="ECO:0000256" key="3">
    <source>
        <dbReference type="ARBA" id="ARBA00022692"/>
    </source>
</evidence>
<dbReference type="GO" id="GO:0005886">
    <property type="term" value="C:plasma membrane"/>
    <property type="evidence" value="ECO:0007669"/>
    <property type="project" value="TreeGrafter"/>
</dbReference>
<dbReference type="PROSITE" id="PS01114">
    <property type="entry name" value="GPR1_FUN34_YAAH"/>
    <property type="match status" value="1"/>
</dbReference>
<feature type="transmembrane region" description="Helical" evidence="7">
    <location>
        <begin position="103"/>
        <end position="122"/>
    </location>
</feature>
<evidence type="ECO:0000256" key="5">
    <source>
        <dbReference type="ARBA" id="ARBA00023136"/>
    </source>
</evidence>
<feature type="transmembrane region" description="Helical" evidence="7">
    <location>
        <begin position="178"/>
        <end position="203"/>
    </location>
</feature>
<feature type="region of interest" description="Disordered" evidence="6">
    <location>
        <begin position="1"/>
        <end position="47"/>
    </location>
</feature>
<evidence type="ECO:0000256" key="7">
    <source>
        <dbReference type="SAM" id="Phobius"/>
    </source>
</evidence>
<dbReference type="EMBL" id="CAJVOS010000010">
    <property type="protein sequence ID" value="CAG7981193.1"/>
    <property type="molecule type" value="Genomic_DNA"/>
</dbReference>
<keyword evidence="9" id="KW-1185">Reference proteome</keyword>
<dbReference type="AlphaFoldDB" id="A0A9W4HCB6"/>
<dbReference type="PANTHER" id="PTHR31123">
    <property type="entry name" value="ACCUMULATION OF DYADS PROTEIN 2-RELATED"/>
    <property type="match status" value="1"/>
</dbReference>
<evidence type="ECO:0000256" key="1">
    <source>
        <dbReference type="ARBA" id="ARBA00004141"/>
    </source>
</evidence>
<keyword evidence="3 7" id="KW-0812">Transmembrane</keyword>
<dbReference type="InterPro" id="IPR000791">
    <property type="entry name" value="Gpr1/Fun34/SatP-like"/>
</dbReference>
<comment type="caution">
    <text evidence="8">The sequence shown here is derived from an EMBL/GenBank/DDBJ whole genome shotgun (WGS) entry which is preliminary data.</text>
</comment>
<dbReference type="OrthoDB" id="3648309at2759"/>
<dbReference type="NCBIfam" id="NF038013">
    <property type="entry name" value="AceTr_1"/>
    <property type="match status" value="1"/>
</dbReference>
<keyword evidence="4 7" id="KW-1133">Transmembrane helix</keyword>